<reference evidence="3" key="1">
    <citation type="submission" date="2024-04" db="EMBL/GenBank/DDBJ databases">
        <title>Salinicola lusitanus LLJ914,a marine bacterium isolated from the Okinawa Trough.</title>
        <authorList>
            <person name="Li J."/>
        </authorList>
    </citation>
    <scope>NUCLEOTIDE SEQUENCE [LARGE SCALE GENOMIC DNA]</scope>
</reference>
<dbReference type="Proteomes" id="UP001460270">
    <property type="component" value="Unassembled WGS sequence"/>
</dbReference>
<organism evidence="2 3">
    <name type="scientific">Mugilogobius chulae</name>
    <name type="common">yellowstripe goby</name>
    <dbReference type="NCBI Taxonomy" id="88201"/>
    <lineage>
        <taxon>Eukaryota</taxon>
        <taxon>Metazoa</taxon>
        <taxon>Chordata</taxon>
        <taxon>Craniata</taxon>
        <taxon>Vertebrata</taxon>
        <taxon>Euteleostomi</taxon>
        <taxon>Actinopterygii</taxon>
        <taxon>Neopterygii</taxon>
        <taxon>Teleostei</taxon>
        <taxon>Neoteleostei</taxon>
        <taxon>Acanthomorphata</taxon>
        <taxon>Gobiaria</taxon>
        <taxon>Gobiiformes</taxon>
        <taxon>Gobioidei</taxon>
        <taxon>Gobiidae</taxon>
        <taxon>Gobionellinae</taxon>
        <taxon>Mugilogobius</taxon>
    </lineage>
</organism>
<sequence length="128" mass="13959">MAIGSAPTPHLPPLHLAAQYALSSGQRTKRAAPISLPSPCRQSDWKKRECAGQPSRSPCNAPEYSSSLGLSPPTLCPGHSPLNKEQVIRKDGGSHHRQEVRGNFLILSAQPLFYKNVIEIVCDNRHSN</sequence>
<feature type="compositionally biased region" description="Polar residues" evidence="1">
    <location>
        <begin position="54"/>
        <end position="69"/>
    </location>
</feature>
<feature type="region of interest" description="Disordered" evidence="1">
    <location>
        <begin position="27"/>
        <end position="84"/>
    </location>
</feature>
<accession>A0AAW0NK95</accession>
<dbReference type="AlphaFoldDB" id="A0AAW0NK95"/>
<evidence type="ECO:0000313" key="3">
    <source>
        <dbReference type="Proteomes" id="UP001460270"/>
    </source>
</evidence>
<evidence type="ECO:0000313" key="2">
    <source>
        <dbReference type="EMBL" id="KAK7899204.1"/>
    </source>
</evidence>
<dbReference type="EMBL" id="JBBPFD010000014">
    <property type="protein sequence ID" value="KAK7899204.1"/>
    <property type="molecule type" value="Genomic_DNA"/>
</dbReference>
<evidence type="ECO:0000256" key="1">
    <source>
        <dbReference type="SAM" id="MobiDB-lite"/>
    </source>
</evidence>
<comment type="caution">
    <text evidence="2">The sequence shown here is derived from an EMBL/GenBank/DDBJ whole genome shotgun (WGS) entry which is preliminary data.</text>
</comment>
<name>A0AAW0NK95_9GOBI</name>
<keyword evidence="3" id="KW-1185">Reference proteome</keyword>
<gene>
    <name evidence="2" type="ORF">WMY93_020057</name>
</gene>
<proteinExistence type="predicted"/>
<protein>
    <submittedName>
        <fullName evidence="2">Uncharacterized protein</fullName>
    </submittedName>
</protein>